<proteinExistence type="predicted"/>
<accession>W7UEG1</accession>
<keyword evidence="1" id="KW-0472">Membrane</keyword>
<evidence type="ECO:0000313" key="3">
    <source>
        <dbReference type="Proteomes" id="UP000019365"/>
    </source>
</evidence>
<keyword evidence="1" id="KW-1133">Transmembrane helix</keyword>
<protein>
    <recommendedName>
        <fullName evidence="4">MalT-like TPR region domain-containing protein</fullName>
    </recommendedName>
</protein>
<dbReference type="RefSeq" id="WP_037299420.1">
    <property type="nucleotide sequence ID" value="NZ_ATAX01000025.1"/>
</dbReference>
<reference evidence="2 3" key="1">
    <citation type="journal article" date="2014" name="PLoS ONE">
        <title>Rumen cellulosomics: divergent fiber-degrading strategies revealed by comparative genome-wide analysis of six ruminococcal strains.</title>
        <authorList>
            <person name="Dassa B."/>
            <person name="Borovok I."/>
            <person name="Ruimy-Israeli V."/>
            <person name="Lamed R."/>
            <person name="Flint H.J."/>
            <person name="Duncan S.H."/>
            <person name="Henrissat B."/>
            <person name="Coutinho P."/>
            <person name="Morrison M."/>
            <person name="Mosoni P."/>
            <person name="Yeoman C.J."/>
            <person name="White B.A."/>
            <person name="Bayer E.A."/>
        </authorList>
    </citation>
    <scope>NUCLEOTIDE SEQUENCE [LARGE SCALE GENOMIC DNA]</scope>
    <source>
        <strain evidence="2 3">007c</strain>
    </source>
</reference>
<organism evidence="2 3">
    <name type="scientific">Ruminococcus flavefaciens 007c</name>
    <dbReference type="NCBI Taxonomy" id="1341157"/>
    <lineage>
        <taxon>Bacteria</taxon>
        <taxon>Bacillati</taxon>
        <taxon>Bacillota</taxon>
        <taxon>Clostridia</taxon>
        <taxon>Eubacteriales</taxon>
        <taxon>Oscillospiraceae</taxon>
        <taxon>Ruminococcus</taxon>
    </lineage>
</organism>
<dbReference type="Gene3D" id="1.25.40.10">
    <property type="entry name" value="Tetratricopeptide repeat domain"/>
    <property type="match status" value="1"/>
</dbReference>
<comment type="caution">
    <text evidence="2">The sequence shown here is derived from an EMBL/GenBank/DDBJ whole genome shotgun (WGS) entry which is preliminary data.</text>
</comment>
<keyword evidence="1" id="KW-0812">Transmembrane</keyword>
<feature type="transmembrane region" description="Helical" evidence="1">
    <location>
        <begin position="12"/>
        <end position="37"/>
    </location>
</feature>
<dbReference type="Proteomes" id="UP000019365">
    <property type="component" value="Unassembled WGS sequence"/>
</dbReference>
<name>W7UEG1_RUMFL</name>
<feature type="transmembrane region" description="Helical" evidence="1">
    <location>
        <begin position="49"/>
        <end position="71"/>
    </location>
</feature>
<sequence>MKNTSNNKLKGIAISFFLRWATLFIIIFLLLTLIDAFTALSDRNSGGSLTFRLIFAAAASVVVNVILYFLVAPRMNKNFRAYRTIIMSIASEGYSQRNISDMEKQLEICMQDREKNEMLVDQYSMFLGEAYISLHRYAEAEKHLDTADYDKMAKAVQATSNIKPLQNIIMLHVLWIQLFSARRDKEATEHWVRKGEKYFGRMRGKDEVTDYFIDTAYFESLLVHDQYSSALELLKKYESNEALEFGVSLDKARCLKLMGSAEKANKYFNKAYELAANDWRRLTVELERGVSDSPSENTNS</sequence>
<evidence type="ECO:0000256" key="1">
    <source>
        <dbReference type="SAM" id="Phobius"/>
    </source>
</evidence>
<evidence type="ECO:0008006" key="4">
    <source>
        <dbReference type="Google" id="ProtNLM"/>
    </source>
</evidence>
<dbReference type="OrthoDB" id="1817886at2"/>
<dbReference type="PATRIC" id="fig|1341157.4.peg.1962"/>
<dbReference type="InterPro" id="IPR011990">
    <property type="entry name" value="TPR-like_helical_dom_sf"/>
</dbReference>
<gene>
    <name evidence="2" type="ORF">RF007C_07665</name>
</gene>
<keyword evidence="3" id="KW-1185">Reference proteome</keyword>
<dbReference type="EMBL" id="ATAX01000025">
    <property type="protein sequence ID" value="EWM53551.1"/>
    <property type="molecule type" value="Genomic_DNA"/>
</dbReference>
<dbReference type="AlphaFoldDB" id="W7UEG1"/>
<evidence type="ECO:0000313" key="2">
    <source>
        <dbReference type="EMBL" id="EWM53551.1"/>
    </source>
</evidence>
<dbReference type="eggNOG" id="ENOG5030XZR">
    <property type="taxonomic scope" value="Bacteria"/>
</dbReference>